<dbReference type="Gene3D" id="3.90.79.10">
    <property type="entry name" value="Nucleoside Triphosphate Pyrophosphohydrolase"/>
    <property type="match status" value="1"/>
</dbReference>
<keyword evidence="2" id="KW-1185">Reference proteome</keyword>
<dbReference type="RefSeq" id="WP_310256097.1">
    <property type="nucleotide sequence ID" value="NZ_JAVDWA010000001.1"/>
</dbReference>
<evidence type="ECO:0000313" key="1">
    <source>
        <dbReference type="EMBL" id="MDR7071512.1"/>
    </source>
</evidence>
<evidence type="ECO:0000313" key="2">
    <source>
        <dbReference type="Proteomes" id="UP001258181"/>
    </source>
</evidence>
<sequence length="250" mass="29031">MKPTVLTPITKPLKVRADGHAVELSDQHNFEIEQYWKQINVNERFTRGEIFHVHSIEEHEDRFDIILRTTDYAHYLHSVRYDTADDKSCKVVYGAGLVETKDSYFVFGEMANHTAYPGRLQCVGGSLSDEDKNGTYFDLEKSVLRELSEEIGIDDVEKLCDSEVQFIKTGGTYDFIAVLFHINLDLTLKEFQQYYTAYCNELIANGEQPEFKRLVTLKNNLNEISEFLKTERRDAVDYLFSLLEQQMRKA</sequence>
<proteinExistence type="predicted"/>
<dbReference type="Proteomes" id="UP001258181">
    <property type="component" value="Unassembled WGS sequence"/>
</dbReference>
<dbReference type="InterPro" id="IPR015797">
    <property type="entry name" value="NUDIX_hydrolase-like_dom_sf"/>
</dbReference>
<reference evidence="1 2" key="1">
    <citation type="submission" date="2023-07" db="EMBL/GenBank/DDBJ databases">
        <title>Sorghum-associated microbial communities from plants grown in Nebraska, USA.</title>
        <authorList>
            <person name="Schachtman D."/>
        </authorList>
    </citation>
    <scope>NUCLEOTIDE SEQUENCE [LARGE SCALE GENOMIC DNA]</scope>
    <source>
        <strain evidence="1 2">BE211</strain>
    </source>
</reference>
<protein>
    <submittedName>
        <fullName evidence="1">8-oxo-dGTP pyrophosphatase MutT (NUDIX family)</fullName>
    </submittedName>
</protein>
<accession>A0ABU1TWE2</accession>
<organism evidence="1 2">
    <name type="scientific">Fictibacillus barbaricus</name>
    <dbReference type="NCBI Taxonomy" id="182136"/>
    <lineage>
        <taxon>Bacteria</taxon>
        <taxon>Bacillati</taxon>
        <taxon>Bacillota</taxon>
        <taxon>Bacilli</taxon>
        <taxon>Bacillales</taxon>
        <taxon>Fictibacillaceae</taxon>
        <taxon>Fictibacillus</taxon>
    </lineage>
</organism>
<gene>
    <name evidence="1" type="ORF">J2X07_000487</name>
</gene>
<comment type="caution">
    <text evidence="1">The sequence shown here is derived from an EMBL/GenBank/DDBJ whole genome shotgun (WGS) entry which is preliminary data.</text>
</comment>
<name>A0ABU1TWE2_9BACL</name>
<dbReference type="EMBL" id="JAVDWA010000001">
    <property type="protein sequence ID" value="MDR7071512.1"/>
    <property type="molecule type" value="Genomic_DNA"/>
</dbReference>
<dbReference type="SUPFAM" id="SSF55811">
    <property type="entry name" value="Nudix"/>
    <property type="match status" value="1"/>
</dbReference>